<dbReference type="GO" id="GO:0009341">
    <property type="term" value="C:beta-galactosidase complex"/>
    <property type="evidence" value="ECO:0007669"/>
    <property type="project" value="InterPro"/>
</dbReference>
<organism evidence="10 11">
    <name type="scientific">Actinophytocola oryzae</name>
    <dbReference type="NCBI Taxonomy" id="502181"/>
    <lineage>
        <taxon>Bacteria</taxon>
        <taxon>Bacillati</taxon>
        <taxon>Actinomycetota</taxon>
        <taxon>Actinomycetes</taxon>
        <taxon>Pseudonocardiales</taxon>
        <taxon>Pseudonocardiaceae</taxon>
    </lineage>
</organism>
<accession>A0A4R7V1H9</accession>
<keyword evidence="11" id="KW-1185">Reference proteome</keyword>
<proteinExistence type="inferred from homology"/>
<dbReference type="InterPro" id="IPR013529">
    <property type="entry name" value="Glyco_hydro_42_N"/>
</dbReference>
<dbReference type="GO" id="GO:0046872">
    <property type="term" value="F:metal ion binding"/>
    <property type="evidence" value="ECO:0007669"/>
    <property type="project" value="UniProtKB-KW"/>
</dbReference>
<dbReference type="Gene3D" id="3.20.20.80">
    <property type="entry name" value="Glycosidases"/>
    <property type="match status" value="1"/>
</dbReference>
<dbReference type="InterPro" id="IPR017853">
    <property type="entry name" value="GH"/>
</dbReference>
<dbReference type="GO" id="GO:0004565">
    <property type="term" value="F:beta-galactosidase activity"/>
    <property type="evidence" value="ECO:0007669"/>
    <property type="project" value="UniProtKB-EC"/>
</dbReference>
<feature type="domain" description="Beta-galactosidase trimerisation" evidence="9">
    <location>
        <begin position="404"/>
        <end position="581"/>
    </location>
</feature>
<dbReference type="EC" id="3.2.1.23" evidence="3"/>
<comment type="caution">
    <text evidence="10">The sequence shown here is derived from an EMBL/GenBank/DDBJ whole genome shotgun (WGS) entry which is preliminary data.</text>
</comment>
<dbReference type="PANTHER" id="PTHR36447:SF2">
    <property type="entry name" value="BETA-GALACTOSIDASE YESZ"/>
    <property type="match status" value="1"/>
</dbReference>
<dbReference type="SUPFAM" id="SSF51445">
    <property type="entry name" value="(Trans)glycosidases"/>
    <property type="match status" value="1"/>
</dbReference>
<sequence length="672" mass="73770">MTVLGAQYYRPPNPPRGDWARDLARMKAAGMNTVKLWACWSWIDGREGEYDFADLDELVSLASGNGLRVVVNTIIENAPYWLEHRAPHARYVDEGGRAIRLTAAMNTPGGGWPGLCFDNDEVWSAASAFLRAVASRYDDVVWDVWNEPHLEPASYFPERMYCYCPASLARFTSWLRRKYSTVDALNEAWSRRYSDWAQVAPPRVFEAVPDLLDWREFWFDNLAEWLRRRVEVVREATDATVMTHVALSGFTGQLATHTLDEFRLTDHVDAFGTSSFPTWLMADDHVEHLFNLDAARAAARGIPYWQAELQGGRGRRDGDRSTAQPRPEVVSLWMWNALAAGATGIVFWQWRPELLGPESPGYGLCTPSGDLTERAEAVREFAVVADDPVLAGRSVVEPTVALVVSRRSALHTFATDRTMALYRDAVLGAYRLLLDADVEVRVVHEDDLATGVPTGIETLYWPMPAVADEAVMRTLASFVRAGGRLVAEAGPGEYAPTGHRRPRVPDEAFDGIFGVRERETTVAEPGATIATASGDLRAAWQQELLAPAGADVLGTFAAGDPAITENRVGTGTAVLVATYPSIAYQREPDASSRRIVASLVAPPVHEVRWAEQRPGLLTRRATAADGAGLVFALNWTDAPAALVVPATAKVLHGRVDEGGLVPPMSAALLRVA</sequence>
<evidence type="ECO:0000256" key="5">
    <source>
        <dbReference type="ARBA" id="ARBA00022801"/>
    </source>
</evidence>
<dbReference type="Pfam" id="PF08532">
    <property type="entry name" value="Glyco_hydro_42M"/>
    <property type="match status" value="1"/>
</dbReference>
<protein>
    <recommendedName>
        <fullName evidence="3">beta-galactosidase</fullName>
        <ecNumber evidence="3">3.2.1.23</ecNumber>
    </recommendedName>
</protein>
<evidence type="ECO:0000256" key="4">
    <source>
        <dbReference type="ARBA" id="ARBA00022723"/>
    </source>
</evidence>
<keyword evidence="6" id="KW-0862">Zinc</keyword>
<comment type="catalytic activity">
    <reaction evidence="1">
        <text>Hydrolysis of terminal non-reducing beta-D-galactose residues in beta-D-galactosides.</text>
        <dbReference type="EC" id="3.2.1.23"/>
    </reaction>
</comment>
<dbReference type="Gene3D" id="3.40.50.880">
    <property type="match status" value="1"/>
</dbReference>
<dbReference type="GO" id="GO:0005975">
    <property type="term" value="P:carbohydrate metabolic process"/>
    <property type="evidence" value="ECO:0007669"/>
    <property type="project" value="InterPro"/>
</dbReference>
<dbReference type="CDD" id="cd03143">
    <property type="entry name" value="A4_beta-galactosidase_middle_domain"/>
    <property type="match status" value="1"/>
</dbReference>
<dbReference type="InterPro" id="IPR003476">
    <property type="entry name" value="Glyco_hydro_42"/>
</dbReference>
<comment type="similarity">
    <text evidence="2">Belongs to the glycosyl hydrolase 42 family.</text>
</comment>
<dbReference type="AlphaFoldDB" id="A0A4R7V1H9"/>
<dbReference type="InterPro" id="IPR013738">
    <property type="entry name" value="Beta_galactosidase_Trimer"/>
</dbReference>
<keyword evidence="4" id="KW-0479">Metal-binding</keyword>
<gene>
    <name evidence="10" type="ORF">CLV71_11653</name>
</gene>
<evidence type="ECO:0000256" key="7">
    <source>
        <dbReference type="ARBA" id="ARBA00023295"/>
    </source>
</evidence>
<reference evidence="10 11" key="1">
    <citation type="submission" date="2019-03" db="EMBL/GenBank/DDBJ databases">
        <title>Genomic Encyclopedia of Archaeal and Bacterial Type Strains, Phase II (KMG-II): from individual species to whole genera.</title>
        <authorList>
            <person name="Goeker M."/>
        </authorList>
    </citation>
    <scope>NUCLEOTIDE SEQUENCE [LARGE SCALE GENOMIC DNA]</scope>
    <source>
        <strain evidence="10 11">DSM 45499</strain>
    </source>
</reference>
<keyword evidence="7" id="KW-0326">Glycosidase</keyword>
<evidence type="ECO:0000259" key="8">
    <source>
        <dbReference type="Pfam" id="PF02449"/>
    </source>
</evidence>
<dbReference type="InterPro" id="IPR029062">
    <property type="entry name" value="Class_I_gatase-like"/>
</dbReference>
<feature type="domain" description="Glycoside hydrolase family 42 N-terminal" evidence="8">
    <location>
        <begin position="9"/>
        <end position="380"/>
    </location>
</feature>
<evidence type="ECO:0000256" key="6">
    <source>
        <dbReference type="ARBA" id="ARBA00022833"/>
    </source>
</evidence>
<evidence type="ECO:0000256" key="3">
    <source>
        <dbReference type="ARBA" id="ARBA00012756"/>
    </source>
</evidence>
<dbReference type="SUPFAM" id="SSF52317">
    <property type="entry name" value="Class I glutamine amidotransferase-like"/>
    <property type="match status" value="1"/>
</dbReference>
<name>A0A4R7V1H9_9PSEU</name>
<evidence type="ECO:0000259" key="9">
    <source>
        <dbReference type="Pfam" id="PF08532"/>
    </source>
</evidence>
<evidence type="ECO:0000256" key="2">
    <source>
        <dbReference type="ARBA" id="ARBA00005940"/>
    </source>
</evidence>
<dbReference type="RefSeq" id="WP_133907028.1">
    <property type="nucleotide sequence ID" value="NZ_SOCP01000016.1"/>
</dbReference>
<dbReference type="EMBL" id="SOCP01000016">
    <property type="protein sequence ID" value="TDV43119.1"/>
    <property type="molecule type" value="Genomic_DNA"/>
</dbReference>
<evidence type="ECO:0000313" key="11">
    <source>
        <dbReference type="Proteomes" id="UP000294927"/>
    </source>
</evidence>
<evidence type="ECO:0000256" key="1">
    <source>
        <dbReference type="ARBA" id="ARBA00001412"/>
    </source>
</evidence>
<keyword evidence="5" id="KW-0378">Hydrolase</keyword>
<dbReference type="Pfam" id="PF02449">
    <property type="entry name" value="Glyco_hydro_42"/>
    <property type="match status" value="1"/>
</dbReference>
<dbReference type="PANTHER" id="PTHR36447">
    <property type="entry name" value="BETA-GALACTOSIDASE GANA"/>
    <property type="match status" value="1"/>
</dbReference>
<evidence type="ECO:0000313" key="10">
    <source>
        <dbReference type="EMBL" id="TDV43119.1"/>
    </source>
</evidence>
<dbReference type="OrthoDB" id="9800974at2"/>
<dbReference type="Proteomes" id="UP000294927">
    <property type="component" value="Unassembled WGS sequence"/>
</dbReference>